<feature type="domain" description="Chorismate-utilising enzyme C-terminal" evidence="2">
    <location>
        <begin position="115"/>
        <end position="362"/>
    </location>
</feature>
<dbReference type="Pfam" id="PF00425">
    <property type="entry name" value="Chorismate_bind"/>
    <property type="match status" value="1"/>
</dbReference>
<dbReference type="InterPro" id="IPR036038">
    <property type="entry name" value="Aminotransferase-like"/>
</dbReference>
<dbReference type="Gene3D" id="3.60.120.10">
    <property type="entry name" value="Anthranilate synthase"/>
    <property type="match status" value="1"/>
</dbReference>
<keyword evidence="4" id="KW-1185">Reference proteome</keyword>
<dbReference type="NCBIfam" id="TIGR00553">
    <property type="entry name" value="pabB"/>
    <property type="match status" value="1"/>
</dbReference>
<dbReference type="Proteomes" id="UP001500235">
    <property type="component" value="Unassembled WGS sequence"/>
</dbReference>
<protein>
    <recommendedName>
        <fullName evidence="1">Probable branched-chain-amino-acid aminotransferase</fullName>
    </recommendedName>
</protein>
<dbReference type="PANTHER" id="PTHR11236">
    <property type="entry name" value="AMINOBENZOATE/ANTHRANILATE SYNTHASE"/>
    <property type="match status" value="1"/>
</dbReference>
<dbReference type="InterPro" id="IPR019999">
    <property type="entry name" value="Anth_synth_I-like"/>
</dbReference>
<dbReference type="InterPro" id="IPR015890">
    <property type="entry name" value="Chorismate_C"/>
</dbReference>
<dbReference type="InterPro" id="IPR005801">
    <property type="entry name" value="ADC_synthase"/>
</dbReference>
<dbReference type="Pfam" id="PF01063">
    <property type="entry name" value="Aminotran_4"/>
    <property type="match status" value="1"/>
</dbReference>
<organism evidence="3 4">
    <name type="scientific">Sphingomonas swuensis</name>
    <dbReference type="NCBI Taxonomy" id="977800"/>
    <lineage>
        <taxon>Bacteria</taxon>
        <taxon>Pseudomonadati</taxon>
        <taxon>Pseudomonadota</taxon>
        <taxon>Alphaproteobacteria</taxon>
        <taxon>Sphingomonadales</taxon>
        <taxon>Sphingomonadaceae</taxon>
        <taxon>Sphingomonas</taxon>
    </lineage>
</organism>
<dbReference type="EMBL" id="BAABBQ010000001">
    <property type="protein sequence ID" value="GAA4023902.1"/>
    <property type="molecule type" value="Genomic_DNA"/>
</dbReference>
<accession>A0ABP7TC75</accession>
<name>A0ABP7TC75_9SPHN</name>
<dbReference type="Gene3D" id="3.20.10.10">
    <property type="entry name" value="D-amino Acid Aminotransferase, subunit A, domain 2"/>
    <property type="match status" value="1"/>
</dbReference>
<dbReference type="RefSeq" id="WP_344707811.1">
    <property type="nucleotide sequence ID" value="NZ_BAABBQ010000001.1"/>
</dbReference>
<evidence type="ECO:0000313" key="4">
    <source>
        <dbReference type="Proteomes" id="UP001500235"/>
    </source>
</evidence>
<dbReference type="InterPro" id="IPR001544">
    <property type="entry name" value="Aminotrans_IV"/>
</dbReference>
<evidence type="ECO:0000259" key="2">
    <source>
        <dbReference type="Pfam" id="PF00425"/>
    </source>
</evidence>
<comment type="caution">
    <text evidence="3">The sequence shown here is derived from an EMBL/GenBank/DDBJ whole genome shotgun (WGS) entry which is preliminary data.</text>
</comment>
<evidence type="ECO:0000256" key="1">
    <source>
        <dbReference type="ARBA" id="ARBA00014472"/>
    </source>
</evidence>
<dbReference type="PRINTS" id="PR00095">
    <property type="entry name" value="ANTSNTHASEI"/>
</dbReference>
<dbReference type="PANTHER" id="PTHR11236:SF50">
    <property type="entry name" value="AMINODEOXYCHORISMATE SYNTHASE COMPONENT 1"/>
    <property type="match status" value="1"/>
</dbReference>
<proteinExistence type="predicted"/>
<reference evidence="4" key="1">
    <citation type="journal article" date="2019" name="Int. J. Syst. Evol. Microbiol.">
        <title>The Global Catalogue of Microorganisms (GCM) 10K type strain sequencing project: providing services to taxonomists for standard genome sequencing and annotation.</title>
        <authorList>
            <consortium name="The Broad Institute Genomics Platform"/>
            <consortium name="The Broad Institute Genome Sequencing Center for Infectious Disease"/>
            <person name="Wu L."/>
            <person name="Ma J."/>
        </authorList>
    </citation>
    <scope>NUCLEOTIDE SEQUENCE [LARGE SCALE GENOMIC DNA]</scope>
    <source>
        <strain evidence="4">JCM 17563</strain>
    </source>
</reference>
<dbReference type="InterPro" id="IPR043132">
    <property type="entry name" value="BCAT-like_C"/>
</dbReference>
<dbReference type="SUPFAM" id="SSF56322">
    <property type="entry name" value="ADC synthase"/>
    <property type="match status" value="1"/>
</dbReference>
<dbReference type="InterPro" id="IPR005802">
    <property type="entry name" value="ADC_synth_comp_1"/>
</dbReference>
<evidence type="ECO:0000313" key="3">
    <source>
        <dbReference type="EMBL" id="GAA4023902.1"/>
    </source>
</evidence>
<sequence length="571" mass="61637">MTKPFLLFDDARPGGMARCYADPAAEIRADRMEEVQPALERLQAAVRGGVHAAGFLAYEAGYALDPALAAVARSGDGPLLWFGLFDRFESVEAAMLLPDAAGAFVGQPRPRTSLKAYLDAAAEVREHLLAGDFYQANLTFPCDVPVVGNPAALYARLRSAGGAGWGALIRHPDGWLVSLSPEQFFRIRDGEIEARPMKGTAAPHAPDELLTNDAKSRAENLMIVDLLRNDLARVAETGSVAVPELFAIERYPTVTQMVSRVTARLREGLDAVDVLRTIFPCGSVTGAPKVAAMTALRRLEPEPRSAYCGAAGWIEPGGDAAFSVLIRTLELAQGAKSARLGLGSGLVVDSASRDEWQECLSKGAFVTRDQPAVDLIETMRFDPHDGLVELDRHLDRLKDSAGALGFSFDRHAARNELQAATFNRRSAAAARLLLSPTGTMAVEVRPLPECAARPLQVRVVPLPVPNDDFRLRFKTTDRAFYDEARLASGADEVIFADPEGWLTEGSFTSVFVERDGMLLTPPLKRGLLAGVLRDKLIGEGRAREADLTQADLAGGFHLGNMLRGLMKGELA</sequence>
<dbReference type="InterPro" id="IPR043131">
    <property type="entry name" value="BCAT-like_N"/>
</dbReference>
<gene>
    <name evidence="3" type="primary">pabB</name>
    <name evidence="3" type="ORF">GCM10022280_25860</name>
</gene>
<dbReference type="SUPFAM" id="SSF56752">
    <property type="entry name" value="D-aminoacid aminotransferase-like PLP-dependent enzymes"/>
    <property type="match status" value="1"/>
</dbReference>
<dbReference type="Gene3D" id="3.30.470.10">
    <property type="match status" value="1"/>
</dbReference>